<proteinExistence type="predicted"/>
<keyword evidence="1" id="KW-0677">Repeat</keyword>
<keyword evidence="5" id="KW-1185">Reference proteome</keyword>
<dbReference type="SUPFAM" id="SSF52540">
    <property type="entry name" value="P-loop containing nucleoside triphosphate hydrolases"/>
    <property type="match status" value="1"/>
</dbReference>
<dbReference type="PROSITE" id="PS50293">
    <property type="entry name" value="TPR_REGION"/>
    <property type="match status" value="2"/>
</dbReference>
<dbReference type="AlphaFoldDB" id="A0A4R3M624"/>
<dbReference type="Proteomes" id="UP000294664">
    <property type="component" value="Unassembled WGS sequence"/>
</dbReference>
<dbReference type="Pfam" id="PF13469">
    <property type="entry name" value="Sulfotransfer_3"/>
    <property type="match status" value="1"/>
</dbReference>
<name>A0A4R3M624_9HYPH</name>
<dbReference type="PROSITE" id="PS50005">
    <property type="entry name" value="TPR"/>
    <property type="match status" value="4"/>
</dbReference>
<dbReference type="Gene3D" id="1.25.40.10">
    <property type="entry name" value="Tetratricopeptide repeat domain"/>
    <property type="match status" value="3"/>
</dbReference>
<dbReference type="RefSeq" id="WP_132028827.1">
    <property type="nucleotide sequence ID" value="NZ_SMAI01000001.1"/>
</dbReference>
<feature type="repeat" description="TPR" evidence="3">
    <location>
        <begin position="173"/>
        <end position="206"/>
    </location>
</feature>
<dbReference type="Pfam" id="PF07719">
    <property type="entry name" value="TPR_2"/>
    <property type="match status" value="1"/>
</dbReference>
<dbReference type="InterPro" id="IPR013105">
    <property type="entry name" value="TPR_2"/>
</dbReference>
<dbReference type="InterPro" id="IPR037919">
    <property type="entry name" value="OGT"/>
</dbReference>
<dbReference type="Pfam" id="PF13424">
    <property type="entry name" value="TPR_12"/>
    <property type="match status" value="1"/>
</dbReference>
<dbReference type="GO" id="GO:0097363">
    <property type="term" value="F:protein O-acetylglucosaminyltransferase activity"/>
    <property type="evidence" value="ECO:0007669"/>
    <property type="project" value="TreeGrafter"/>
</dbReference>
<evidence type="ECO:0000256" key="3">
    <source>
        <dbReference type="PROSITE-ProRule" id="PRU00339"/>
    </source>
</evidence>
<dbReference type="EMBL" id="SMAI01000001">
    <property type="protein sequence ID" value="TCT07709.1"/>
    <property type="molecule type" value="Genomic_DNA"/>
</dbReference>
<accession>A0A4R3M624</accession>
<reference evidence="4 5" key="1">
    <citation type="submission" date="2019-03" db="EMBL/GenBank/DDBJ databases">
        <title>Genomic Encyclopedia of Type Strains, Phase IV (KMG-IV): sequencing the most valuable type-strain genomes for metagenomic binning, comparative biology and taxonomic classification.</title>
        <authorList>
            <person name="Goeker M."/>
        </authorList>
    </citation>
    <scope>NUCLEOTIDE SEQUENCE [LARGE SCALE GENOMIC DNA]</scope>
    <source>
        <strain evidence="4 5">DSM 9035</strain>
    </source>
</reference>
<evidence type="ECO:0000313" key="5">
    <source>
        <dbReference type="Proteomes" id="UP000294664"/>
    </source>
</evidence>
<dbReference type="InterPro" id="IPR019734">
    <property type="entry name" value="TPR_rpt"/>
</dbReference>
<protein>
    <submittedName>
        <fullName evidence="4">Tetratricopeptide (TPR) repeat protein</fullName>
    </submittedName>
</protein>
<sequence>MTIPQAIAQASAHWNAGQADQAEILCQKVLAVWPGQPDALHLLGLMAHAFGNLSLAIQHLRQACLSPRAPALYFANLTEMSRQQGLLAEAEEAGRRAVSLQPDLISGWNNLGITLQEAGKLRESAACLERVLMLSPNSADTYNNLGNTYTRMGELEKARRHYAQALRLNPDYAVAQSNLAYLLNELGDYDDAAQAARRAIDLNPQLSDAYINLAGIEMARLRYAEALGSVTALFTFAPDHPAGLIALARILKRVDKTPEALEAARRAVAAAPHSSEALIALGEVLQAMNQHQAAFEAFEAAAGLPRTCPEVPFVNIAILHMETGETDKARASFEKALSINPNNVSALTNGTELKRFTSGDPEIARMEALLTQEQQLGLNDRLALRFALGKAYLDVGDGARAFAHLHLGNRMKRETFSFDIEKTGSWMAELATAFDADLLDRFRDVGCSSQAPIFVVGMPRSGTTLIEQILASHPDVHGAGELAFLETISGTLQPYPSCLADLPPARFAEMGALYAERVAALSHGRRHVVDKMPANFLHVGLIRLILPHARIVHCTRDPADTCLSCYTKLFAAEQRFTYDLTELGTFHRYYQRLTAHWRTIVPNSHFIEVNYEALIENQERETRLLLDALGLAFDEQCLSFHQTVRPVRTASMQQVRKPLFKTSAGRWRAYADHLQPLIKALDGTV</sequence>
<dbReference type="Pfam" id="PF13432">
    <property type="entry name" value="TPR_16"/>
    <property type="match status" value="2"/>
</dbReference>
<feature type="repeat" description="TPR" evidence="3">
    <location>
        <begin position="310"/>
        <end position="343"/>
    </location>
</feature>
<keyword evidence="2 3" id="KW-0802">TPR repeat</keyword>
<dbReference type="OrthoDB" id="9800698at2"/>
<dbReference type="SUPFAM" id="SSF48452">
    <property type="entry name" value="TPR-like"/>
    <property type="match status" value="3"/>
</dbReference>
<dbReference type="InterPro" id="IPR027417">
    <property type="entry name" value="P-loop_NTPase"/>
</dbReference>
<dbReference type="GO" id="GO:0006493">
    <property type="term" value="P:protein O-linked glycosylation"/>
    <property type="evidence" value="ECO:0007669"/>
    <property type="project" value="InterPro"/>
</dbReference>
<comment type="caution">
    <text evidence="4">The sequence shown here is derived from an EMBL/GenBank/DDBJ whole genome shotgun (WGS) entry which is preliminary data.</text>
</comment>
<evidence type="ECO:0000256" key="2">
    <source>
        <dbReference type="ARBA" id="ARBA00022803"/>
    </source>
</evidence>
<feature type="repeat" description="TPR" evidence="3">
    <location>
        <begin position="139"/>
        <end position="172"/>
    </location>
</feature>
<dbReference type="InterPro" id="IPR011990">
    <property type="entry name" value="TPR-like_helical_dom_sf"/>
</dbReference>
<gene>
    <name evidence="4" type="ORF">EDC64_101228</name>
</gene>
<dbReference type="SMART" id="SM00028">
    <property type="entry name" value="TPR"/>
    <property type="match status" value="10"/>
</dbReference>
<evidence type="ECO:0000256" key="1">
    <source>
        <dbReference type="ARBA" id="ARBA00022737"/>
    </source>
</evidence>
<dbReference type="PANTHER" id="PTHR44366">
    <property type="entry name" value="UDP-N-ACETYLGLUCOSAMINE--PEPTIDE N-ACETYLGLUCOSAMINYLTRANSFERASE 110 KDA SUBUNIT"/>
    <property type="match status" value="1"/>
</dbReference>
<feature type="repeat" description="TPR" evidence="3">
    <location>
        <begin position="105"/>
        <end position="138"/>
    </location>
</feature>
<evidence type="ECO:0000313" key="4">
    <source>
        <dbReference type="EMBL" id="TCT07709.1"/>
    </source>
</evidence>
<dbReference type="PANTHER" id="PTHR44366:SF1">
    <property type="entry name" value="UDP-N-ACETYLGLUCOSAMINE--PEPTIDE N-ACETYLGLUCOSAMINYLTRANSFERASE 110 KDA SUBUNIT"/>
    <property type="match status" value="1"/>
</dbReference>
<organism evidence="4 5">
    <name type="scientific">Aquabacter spiritensis</name>
    <dbReference type="NCBI Taxonomy" id="933073"/>
    <lineage>
        <taxon>Bacteria</taxon>
        <taxon>Pseudomonadati</taxon>
        <taxon>Pseudomonadota</taxon>
        <taxon>Alphaproteobacteria</taxon>
        <taxon>Hyphomicrobiales</taxon>
        <taxon>Xanthobacteraceae</taxon>
        <taxon>Aquabacter</taxon>
    </lineage>
</organism>
<dbReference type="Gene3D" id="3.40.50.300">
    <property type="entry name" value="P-loop containing nucleotide triphosphate hydrolases"/>
    <property type="match status" value="1"/>
</dbReference>
<dbReference type="Pfam" id="PF13181">
    <property type="entry name" value="TPR_8"/>
    <property type="match status" value="1"/>
</dbReference>